<dbReference type="InterPro" id="IPR007248">
    <property type="entry name" value="Mpv17_PMP22"/>
</dbReference>
<keyword evidence="8" id="KW-1185">Reference proteome</keyword>
<reference evidence="9" key="2">
    <citation type="submission" date="2020-10" db="UniProtKB">
        <authorList>
            <consortium name="WormBaseParasite"/>
        </authorList>
    </citation>
    <scope>IDENTIFICATION</scope>
</reference>
<protein>
    <recommendedName>
        <fullName evidence="6">Mitochondrial inner membrane protein Mpv17</fullName>
    </recommendedName>
</protein>
<evidence type="ECO:0000256" key="6">
    <source>
        <dbReference type="ARBA" id="ARBA00049743"/>
    </source>
</evidence>
<evidence type="ECO:0000256" key="4">
    <source>
        <dbReference type="ARBA" id="ARBA00022989"/>
    </source>
</evidence>
<organism evidence="8 9">
    <name type="scientific">Panagrellus redivivus</name>
    <name type="common">Microworm</name>
    <dbReference type="NCBI Taxonomy" id="6233"/>
    <lineage>
        <taxon>Eukaryota</taxon>
        <taxon>Metazoa</taxon>
        <taxon>Ecdysozoa</taxon>
        <taxon>Nematoda</taxon>
        <taxon>Chromadorea</taxon>
        <taxon>Rhabditida</taxon>
        <taxon>Tylenchina</taxon>
        <taxon>Panagrolaimomorpha</taxon>
        <taxon>Panagrolaimoidea</taxon>
        <taxon>Panagrolaimidae</taxon>
        <taxon>Panagrellus</taxon>
    </lineage>
</organism>
<sequence length="184" mass="21578">MALLFRAYHNALSKYPLPVNMVSSGLLGFGGDAICQYVIERRTHESYDKWRALRFFALPCFFKAPVLSRWLILLERVKGHPKLVPLKKLFLDQTIYAPIFAACVIFNLRLLEGHSPTESKDMLVRDYWSIYKVSIQYWPCVQLINFYVLPLQYRVIFVQLASLLWNTFLSFKTQTKLTDFVEEV</sequence>
<keyword evidence="4 7" id="KW-1133">Transmembrane helix</keyword>
<dbReference type="PANTHER" id="PTHR11266">
    <property type="entry name" value="PEROXISOMAL MEMBRANE PROTEIN 2, PXMP2 MPV17"/>
    <property type="match status" value="1"/>
</dbReference>
<dbReference type="GO" id="GO:1901858">
    <property type="term" value="P:regulation of mitochondrial DNA metabolic process"/>
    <property type="evidence" value="ECO:0007669"/>
    <property type="project" value="TreeGrafter"/>
</dbReference>
<evidence type="ECO:0000256" key="7">
    <source>
        <dbReference type="RuleBase" id="RU363053"/>
    </source>
</evidence>
<evidence type="ECO:0000256" key="3">
    <source>
        <dbReference type="ARBA" id="ARBA00022692"/>
    </source>
</evidence>
<feature type="transmembrane region" description="Helical" evidence="7">
    <location>
        <begin position="51"/>
        <end position="73"/>
    </location>
</feature>
<comment type="similarity">
    <text evidence="2 7">Belongs to the peroxisomal membrane protein PXMP2/4 family.</text>
</comment>
<proteinExistence type="inferred from homology"/>
<dbReference type="Pfam" id="PF04117">
    <property type="entry name" value="Mpv17_PMP22"/>
    <property type="match status" value="1"/>
</dbReference>
<evidence type="ECO:0000256" key="1">
    <source>
        <dbReference type="ARBA" id="ARBA00004141"/>
    </source>
</evidence>
<evidence type="ECO:0000256" key="2">
    <source>
        <dbReference type="ARBA" id="ARBA00006824"/>
    </source>
</evidence>
<dbReference type="WBParaSite" id="Pan_g15277.t1">
    <property type="protein sequence ID" value="Pan_g15277.t1"/>
    <property type="gene ID" value="Pan_g15277"/>
</dbReference>
<dbReference type="GO" id="GO:0005739">
    <property type="term" value="C:mitochondrion"/>
    <property type="evidence" value="ECO:0007669"/>
    <property type="project" value="TreeGrafter"/>
</dbReference>
<name>A0A7E4V107_PANRE</name>
<evidence type="ECO:0000313" key="8">
    <source>
        <dbReference type="Proteomes" id="UP000492821"/>
    </source>
</evidence>
<keyword evidence="5 7" id="KW-0472">Membrane</keyword>
<dbReference type="Proteomes" id="UP000492821">
    <property type="component" value="Unassembled WGS sequence"/>
</dbReference>
<accession>A0A7E4V107</accession>
<reference evidence="8" key="1">
    <citation type="journal article" date="2013" name="Genetics">
        <title>The draft genome and transcriptome of Panagrellus redivivus are shaped by the harsh demands of a free-living lifestyle.</title>
        <authorList>
            <person name="Srinivasan J."/>
            <person name="Dillman A.R."/>
            <person name="Macchietto M.G."/>
            <person name="Heikkinen L."/>
            <person name="Lakso M."/>
            <person name="Fracchia K.M."/>
            <person name="Antoshechkin I."/>
            <person name="Mortazavi A."/>
            <person name="Wong G."/>
            <person name="Sternberg P.W."/>
        </authorList>
    </citation>
    <scope>NUCLEOTIDE SEQUENCE [LARGE SCALE GENOMIC DNA]</scope>
    <source>
        <strain evidence="8">MT8872</strain>
    </source>
</reference>
<dbReference type="AlphaFoldDB" id="A0A7E4V107"/>
<dbReference type="GO" id="GO:0015267">
    <property type="term" value="F:channel activity"/>
    <property type="evidence" value="ECO:0007669"/>
    <property type="project" value="TreeGrafter"/>
</dbReference>
<evidence type="ECO:0000256" key="5">
    <source>
        <dbReference type="ARBA" id="ARBA00023136"/>
    </source>
</evidence>
<feature type="transmembrane region" description="Helical" evidence="7">
    <location>
        <begin position="93"/>
        <end position="111"/>
    </location>
</feature>
<keyword evidence="3 7" id="KW-0812">Transmembrane</keyword>
<dbReference type="PANTHER" id="PTHR11266:SF17">
    <property type="entry name" value="PROTEIN MPV17"/>
    <property type="match status" value="1"/>
</dbReference>
<evidence type="ECO:0000313" key="9">
    <source>
        <dbReference type="WBParaSite" id="Pan_g15277.t1"/>
    </source>
</evidence>
<dbReference type="GO" id="GO:0016020">
    <property type="term" value="C:membrane"/>
    <property type="evidence" value="ECO:0007669"/>
    <property type="project" value="UniProtKB-SubCell"/>
</dbReference>
<comment type="subcellular location">
    <subcellularLocation>
        <location evidence="1">Membrane</location>
        <topology evidence="1">Multi-pass membrane protein</topology>
    </subcellularLocation>
</comment>